<gene>
    <name evidence="2" type="ORF">NDU88_006164</name>
</gene>
<sequence length="209" mass="23410">MLHAAPELRKTHRAASHVTLRGITGRVSISGSRAAVNPVKERLLELEAPEPYRTLHDASHLLGSTVESAVRKQLRGLPPGPLEKEKEPRGHQKKDDNDPEVIPNPDIRVEAASARGENGLTGREDRCNGTEPEERRVTEPEERRVGEPEERRVAELEERRVAELEEKRDAEPEERRDPSKKQLGKDLHTETSTTTDGRHSRTRHVPGGA</sequence>
<reference evidence="2" key="1">
    <citation type="journal article" date="2022" name="bioRxiv">
        <title>Sequencing and chromosome-scale assembly of the giantPleurodeles waltlgenome.</title>
        <authorList>
            <person name="Brown T."/>
            <person name="Elewa A."/>
            <person name="Iarovenko S."/>
            <person name="Subramanian E."/>
            <person name="Araus A.J."/>
            <person name="Petzold A."/>
            <person name="Susuki M."/>
            <person name="Suzuki K.-i.T."/>
            <person name="Hayashi T."/>
            <person name="Toyoda A."/>
            <person name="Oliveira C."/>
            <person name="Osipova E."/>
            <person name="Leigh N.D."/>
            <person name="Simon A."/>
            <person name="Yun M.H."/>
        </authorList>
    </citation>
    <scope>NUCLEOTIDE SEQUENCE</scope>
    <source>
        <strain evidence="2">20211129_DDA</strain>
        <tissue evidence="2">Liver</tissue>
    </source>
</reference>
<feature type="region of interest" description="Disordered" evidence="1">
    <location>
        <begin position="75"/>
        <end position="209"/>
    </location>
</feature>
<feature type="compositionally biased region" description="Basic residues" evidence="1">
    <location>
        <begin position="200"/>
        <end position="209"/>
    </location>
</feature>
<comment type="caution">
    <text evidence="2">The sequence shown here is derived from an EMBL/GenBank/DDBJ whole genome shotgun (WGS) entry which is preliminary data.</text>
</comment>
<evidence type="ECO:0000313" key="3">
    <source>
        <dbReference type="Proteomes" id="UP001066276"/>
    </source>
</evidence>
<evidence type="ECO:0000313" key="2">
    <source>
        <dbReference type="EMBL" id="KAJ1202364.1"/>
    </source>
</evidence>
<dbReference type="AlphaFoldDB" id="A0AAV7VNY0"/>
<proteinExistence type="predicted"/>
<dbReference type="EMBL" id="JANPWB010000003">
    <property type="protein sequence ID" value="KAJ1202364.1"/>
    <property type="molecule type" value="Genomic_DNA"/>
</dbReference>
<dbReference type="Proteomes" id="UP001066276">
    <property type="component" value="Chromosome 2_1"/>
</dbReference>
<evidence type="ECO:0000256" key="1">
    <source>
        <dbReference type="SAM" id="MobiDB-lite"/>
    </source>
</evidence>
<keyword evidence="3" id="KW-1185">Reference proteome</keyword>
<feature type="compositionally biased region" description="Basic and acidic residues" evidence="1">
    <location>
        <begin position="122"/>
        <end position="189"/>
    </location>
</feature>
<accession>A0AAV7VNY0</accession>
<name>A0AAV7VNY0_PLEWA</name>
<protein>
    <submittedName>
        <fullName evidence="2">Uncharacterized protein</fullName>
    </submittedName>
</protein>
<organism evidence="2 3">
    <name type="scientific">Pleurodeles waltl</name>
    <name type="common">Iberian ribbed newt</name>
    <dbReference type="NCBI Taxonomy" id="8319"/>
    <lineage>
        <taxon>Eukaryota</taxon>
        <taxon>Metazoa</taxon>
        <taxon>Chordata</taxon>
        <taxon>Craniata</taxon>
        <taxon>Vertebrata</taxon>
        <taxon>Euteleostomi</taxon>
        <taxon>Amphibia</taxon>
        <taxon>Batrachia</taxon>
        <taxon>Caudata</taxon>
        <taxon>Salamandroidea</taxon>
        <taxon>Salamandridae</taxon>
        <taxon>Pleurodelinae</taxon>
        <taxon>Pleurodeles</taxon>
    </lineage>
</organism>
<feature type="compositionally biased region" description="Basic and acidic residues" evidence="1">
    <location>
        <begin position="82"/>
        <end position="96"/>
    </location>
</feature>